<dbReference type="InterPro" id="IPR007829">
    <property type="entry name" value="TM2"/>
</dbReference>
<evidence type="ECO:0000256" key="2">
    <source>
        <dbReference type="ARBA" id="ARBA00022692"/>
    </source>
</evidence>
<keyword evidence="4 5" id="KW-0472">Membrane</keyword>
<dbReference type="Proteomes" id="UP001349994">
    <property type="component" value="Unassembled WGS sequence"/>
</dbReference>
<name>A0ABU6IIN6_9ACTN</name>
<evidence type="ECO:0000259" key="6">
    <source>
        <dbReference type="Pfam" id="PF05154"/>
    </source>
</evidence>
<feature type="transmembrane region" description="Helical" evidence="5">
    <location>
        <begin position="74"/>
        <end position="101"/>
    </location>
</feature>
<accession>A0ABU6IIN6</accession>
<proteinExistence type="predicted"/>
<evidence type="ECO:0000313" key="7">
    <source>
        <dbReference type="EMBL" id="MEC4176310.1"/>
    </source>
</evidence>
<reference evidence="7 8" key="1">
    <citation type="submission" date="2024-01" db="EMBL/GenBank/DDBJ databases">
        <title>novel species in genus Adlercreutzia.</title>
        <authorList>
            <person name="Liu X."/>
        </authorList>
    </citation>
    <scope>NUCLEOTIDE SEQUENCE [LARGE SCALE GENOMIC DNA]</scope>
    <source>
        <strain evidence="7 8">R7</strain>
    </source>
</reference>
<evidence type="ECO:0000256" key="5">
    <source>
        <dbReference type="SAM" id="Phobius"/>
    </source>
</evidence>
<evidence type="ECO:0000256" key="4">
    <source>
        <dbReference type="ARBA" id="ARBA00023136"/>
    </source>
</evidence>
<gene>
    <name evidence="7" type="ORF">VIN30_07590</name>
</gene>
<comment type="caution">
    <text evidence="7">The sequence shown here is derived from an EMBL/GenBank/DDBJ whole genome shotgun (WGS) entry which is preliminary data.</text>
</comment>
<evidence type="ECO:0000256" key="1">
    <source>
        <dbReference type="ARBA" id="ARBA00004141"/>
    </source>
</evidence>
<comment type="subcellular location">
    <subcellularLocation>
        <location evidence="1">Membrane</location>
        <topology evidence="1">Multi-pass membrane protein</topology>
    </subcellularLocation>
</comment>
<sequence>MSFSYETPKTESFETQSALEYAIPADSNSAQSAYTYQAPSTAISGQKSKVVAGLLAIFLGSLGVHKFYLGYTQAGIIMLAISLIGSLVVIGPLAMAVVALIEGILYLTKSDQDFYQIYVAENKPWL</sequence>
<keyword evidence="8" id="KW-1185">Reference proteome</keyword>
<organism evidence="7 8">
    <name type="scientific">Adlercreutzia wanghongyangiae</name>
    <dbReference type="NCBI Taxonomy" id="3111451"/>
    <lineage>
        <taxon>Bacteria</taxon>
        <taxon>Bacillati</taxon>
        <taxon>Actinomycetota</taxon>
        <taxon>Coriobacteriia</taxon>
        <taxon>Eggerthellales</taxon>
        <taxon>Eggerthellaceae</taxon>
        <taxon>Adlercreutzia</taxon>
    </lineage>
</organism>
<keyword evidence="3 5" id="KW-1133">Transmembrane helix</keyword>
<dbReference type="EMBL" id="JAYMFF010000014">
    <property type="protein sequence ID" value="MEC4176310.1"/>
    <property type="molecule type" value="Genomic_DNA"/>
</dbReference>
<protein>
    <submittedName>
        <fullName evidence="7">TM2 domain-containing protein</fullName>
    </submittedName>
</protein>
<feature type="domain" description="TM2" evidence="6">
    <location>
        <begin position="46"/>
        <end position="89"/>
    </location>
</feature>
<dbReference type="Pfam" id="PF05154">
    <property type="entry name" value="TM2"/>
    <property type="match status" value="1"/>
</dbReference>
<evidence type="ECO:0000256" key="3">
    <source>
        <dbReference type="ARBA" id="ARBA00022989"/>
    </source>
</evidence>
<keyword evidence="2 5" id="KW-0812">Transmembrane</keyword>
<feature type="transmembrane region" description="Helical" evidence="5">
    <location>
        <begin position="50"/>
        <end position="68"/>
    </location>
</feature>
<dbReference type="RefSeq" id="WP_338210549.1">
    <property type="nucleotide sequence ID" value="NZ_JAYMFF010000014.1"/>
</dbReference>
<evidence type="ECO:0000313" key="8">
    <source>
        <dbReference type="Proteomes" id="UP001349994"/>
    </source>
</evidence>